<reference evidence="3 4" key="1">
    <citation type="submission" date="2018-05" db="EMBL/GenBank/DDBJ databases">
        <title>A metagenomic window into the 2 km-deep terrestrial subsurface aquifer revealed taxonomically and functionally diverse microbial community comprising novel uncultured bacterial lineages.</title>
        <authorList>
            <person name="Kadnikov V.V."/>
            <person name="Mardanov A.V."/>
            <person name="Beletsky A.V."/>
            <person name="Banks D."/>
            <person name="Pimenov N.V."/>
            <person name="Frank Y.A."/>
            <person name="Karnachuk O.V."/>
            <person name="Ravin N.V."/>
        </authorList>
    </citation>
    <scope>NUCLEOTIDE SEQUENCE [LARGE SCALE GENOMIC DNA]</scope>
    <source>
        <strain evidence="3">BY5</strain>
    </source>
</reference>
<organism evidence="3 4">
    <name type="scientific">Candidatus Ozemobacter sibiricus</name>
    <dbReference type="NCBI Taxonomy" id="2268124"/>
    <lineage>
        <taxon>Bacteria</taxon>
        <taxon>Candidatus Ozemobacteria</taxon>
        <taxon>Candidatus Ozemobacterales</taxon>
        <taxon>Candidatus Ozemobacteraceae</taxon>
        <taxon>Candidatus Ozemobacter</taxon>
    </lineage>
</organism>
<dbReference type="InterPro" id="IPR055140">
    <property type="entry name" value="Thiolase_C_2"/>
</dbReference>
<name>A0A367ZP36_9BACT</name>
<evidence type="ECO:0000313" key="4">
    <source>
        <dbReference type="Proteomes" id="UP000252355"/>
    </source>
</evidence>
<dbReference type="GO" id="GO:0016747">
    <property type="term" value="F:acyltransferase activity, transferring groups other than amino-acyl groups"/>
    <property type="evidence" value="ECO:0007669"/>
    <property type="project" value="InterPro"/>
</dbReference>
<accession>A0A367ZP36</accession>
<protein>
    <submittedName>
        <fullName evidence="3">3-ketoacyl-CoA thiolase</fullName>
    </submittedName>
</protein>
<dbReference type="Gene3D" id="3.40.47.10">
    <property type="match status" value="1"/>
</dbReference>
<dbReference type="Pfam" id="PF00108">
    <property type="entry name" value="Thiolase_N"/>
    <property type="match status" value="1"/>
</dbReference>
<evidence type="ECO:0000259" key="1">
    <source>
        <dbReference type="Pfam" id="PF00108"/>
    </source>
</evidence>
<evidence type="ECO:0000313" key="3">
    <source>
        <dbReference type="EMBL" id="RCK79904.1"/>
    </source>
</evidence>
<comment type="caution">
    <text evidence="3">The sequence shown here is derived from an EMBL/GenBank/DDBJ whole genome shotgun (WGS) entry which is preliminary data.</text>
</comment>
<dbReference type="Proteomes" id="UP000252355">
    <property type="component" value="Unassembled WGS sequence"/>
</dbReference>
<feature type="domain" description="Thiolase N-terminal" evidence="1">
    <location>
        <begin position="29"/>
        <end position="225"/>
    </location>
</feature>
<sequence>MRDVYVIGIGITSFSRLEYPLVEIAAYPAVMAMKDCGLSKVDHLFVANMGASRLNHQTGLASALVDHLSLTPVGAETIENGPASGASAIKAGWMAVASGLHDTVMVVGAERMREANNLETTDFVASLTHPLAEQIYGVTLPSLAGMFTRLYMEKYGVTSRHLAMVAIKNHNNAMLNKFAHLHEPITLEGILDSDDALTNNPMVADPLRFYDMCPVSDGGACVILACAEVAKKVKRPLIRLAGVGQATDTHCVHERKEPTDLLAVRGAAAQSFKMAGIKPSDVQVAELHDAFTILEIAESEEVGFFKKGQGHIALEEGYTSLTGKLPINPSGGLKAKGHPVGATGVGQAHEIVTQLRGEAGERQVKNARVGFTVNFGGFGNNVVALTFIKEK</sequence>
<dbReference type="SUPFAM" id="SSF53901">
    <property type="entry name" value="Thiolase-like"/>
    <property type="match status" value="2"/>
</dbReference>
<evidence type="ECO:0000259" key="2">
    <source>
        <dbReference type="Pfam" id="PF22691"/>
    </source>
</evidence>
<feature type="domain" description="Thiolase C-terminal" evidence="2">
    <location>
        <begin position="244"/>
        <end position="384"/>
    </location>
</feature>
<dbReference type="InterPro" id="IPR002155">
    <property type="entry name" value="Thiolase"/>
</dbReference>
<dbReference type="Pfam" id="PF22691">
    <property type="entry name" value="Thiolase_C_1"/>
    <property type="match status" value="1"/>
</dbReference>
<dbReference type="CDD" id="cd00829">
    <property type="entry name" value="SCP-x_thiolase"/>
    <property type="match status" value="1"/>
</dbReference>
<dbReference type="PANTHER" id="PTHR42870">
    <property type="entry name" value="ACETYL-COA C-ACETYLTRANSFERASE"/>
    <property type="match status" value="1"/>
</dbReference>
<dbReference type="InterPro" id="IPR020616">
    <property type="entry name" value="Thiolase_N"/>
</dbReference>
<proteinExistence type="predicted"/>
<dbReference type="EMBL" id="QOQW01000009">
    <property type="protein sequence ID" value="RCK79904.1"/>
    <property type="molecule type" value="Genomic_DNA"/>
</dbReference>
<gene>
    <name evidence="3" type="ORF">OZSIB_3773</name>
</gene>
<dbReference type="PANTHER" id="PTHR42870:SF1">
    <property type="entry name" value="NON-SPECIFIC LIPID-TRANSFER PROTEIN-LIKE 2"/>
    <property type="match status" value="1"/>
</dbReference>
<dbReference type="PIRSF" id="PIRSF000429">
    <property type="entry name" value="Ac-CoA_Ac_transf"/>
    <property type="match status" value="1"/>
</dbReference>
<dbReference type="InterPro" id="IPR016039">
    <property type="entry name" value="Thiolase-like"/>
</dbReference>
<dbReference type="AlphaFoldDB" id="A0A367ZP36"/>